<evidence type="ECO:0000256" key="6">
    <source>
        <dbReference type="ARBA" id="ARBA00023004"/>
    </source>
</evidence>
<dbReference type="Gene3D" id="3.55.50.30">
    <property type="match status" value="1"/>
</dbReference>
<keyword evidence="13" id="KW-0732">Signal</keyword>
<evidence type="ECO:0000256" key="4">
    <source>
        <dbReference type="ARBA" id="ARBA00022496"/>
    </source>
</evidence>
<evidence type="ECO:0000256" key="12">
    <source>
        <dbReference type="SAM" id="MobiDB-lite"/>
    </source>
</evidence>
<dbReference type="Gene3D" id="2.40.170.20">
    <property type="entry name" value="TonB-dependent receptor, beta-barrel domain"/>
    <property type="match status" value="1"/>
</dbReference>
<sequence>MKSSVLRGSACIVVSAVVMSMSWPASAQEAMTGQPWATGSLENGRPAAADFDLPAGDLTVALDAFGKQAGIELVLPPGGVEGRQARAVAGHMDWPEALRRLLEGTGLAFRRTGPAAAVIEAAEQGAVSGHPSLPAGSDGNAPQADPAATDLAAVTVTGTRIRGGTSPSPVITIGLQNIREEGFTDLGQVIRALPQNFTGGQNPGVPSLGYSGAGLQNQNITGGSALNLRGLGPDATLTLLNGRRMAYGGMAQAVDIDAIPVEAVDRIEIVADGASAIYGSDAVGGVGNVILRQDFDGVAVGARAGTTADGGMTTREYTATAGTAWASGGLLATFKTASVEPIYARQRPYTRDITHPATLYPGSDLDSGLLSIGQSLGQRVEVRLDALRTERDQTYNQFSPDGRINRVNSETTTTMVAPVVEFFLPADWSLTVGGSRAKSTHLQYQHWEVVETGARTLSVHDCLCNEGSVYEVGAEGPVFALAGGDARMAAGAGYRTNDYLHYSYLAGSATTEGDESSRFAYVELHLPLVGNMQEPSAGQRLALTTALRTEDYDSFGRVTVPKAGLVYGPTESITLKASWGKSFKAPTLHQRYFAPYAMLTAPGYFGGSGYPEGSTVLASGGGNRDLEAERATTSTVSVAFHPVAVPGLDLELTWYDIDYTGRALEPITNFAEAMLNPVYAQFVDRTPTAQEQADWIAAASTFYNFAGVPYDPGDVVALVNLRYTNVARQKIRGIDVSGTYRVEMEPGTVTLRGSASWLDSTQQSTDLQAPFDLAGTLNNPPGFHARAGAVWHGGGLTASLFANYKDGLKDVLHGGQTASWTSFDAALRYAPRAAGLLSGVEFSVAARNVFNRAPPRSIAWLPGFSMPYDATNYSPAGRFVSIGVSKRW</sequence>
<comment type="caution">
    <text evidence="15">The sequence shown here is derived from an EMBL/GenBank/DDBJ whole genome shotgun (WGS) entry which is preliminary data.</text>
</comment>
<feature type="chain" id="PRO_5046005797" evidence="13">
    <location>
        <begin position="28"/>
        <end position="888"/>
    </location>
</feature>
<evidence type="ECO:0000313" key="16">
    <source>
        <dbReference type="Proteomes" id="UP001595705"/>
    </source>
</evidence>
<proteinExistence type="inferred from homology"/>
<dbReference type="PANTHER" id="PTHR47234">
    <property type="match status" value="1"/>
</dbReference>
<dbReference type="EMBL" id="JBHRYA010000007">
    <property type="protein sequence ID" value="MFC3716517.1"/>
    <property type="molecule type" value="Genomic_DNA"/>
</dbReference>
<dbReference type="Pfam" id="PF00593">
    <property type="entry name" value="TonB_dep_Rec_b-barrel"/>
    <property type="match status" value="1"/>
</dbReference>
<keyword evidence="16" id="KW-1185">Reference proteome</keyword>
<keyword evidence="4" id="KW-0410">Iron transport</keyword>
<accession>A0ABV7XK30</accession>
<comment type="similarity">
    <text evidence="10 11">Belongs to the TonB-dependent receptor family.</text>
</comment>
<dbReference type="RefSeq" id="WP_386743736.1">
    <property type="nucleotide sequence ID" value="NZ_JBHRYA010000007.1"/>
</dbReference>
<keyword evidence="6" id="KW-0408">Iron</keyword>
<organism evidence="15 16">
    <name type="scientific">Luteimonas soli</name>
    <dbReference type="NCBI Taxonomy" id="1648966"/>
    <lineage>
        <taxon>Bacteria</taxon>
        <taxon>Pseudomonadati</taxon>
        <taxon>Pseudomonadota</taxon>
        <taxon>Gammaproteobacteria</taxon>
        <taxon>Lysobacterales</taxon>
        <taxon>Lysobacteraceae</taxon>
        <taxon>Luteimonas</taxon>
    </lineage>
</organism>
<keyword evidence="5 10" id="KW-0812">Transmembrane</keyword>
<dbReference type="InterPro" id="IPR036942">
    <property type="entry name" value="Beta-barrel_TonB_sf"/>
</dbReference>
<keyword evidence="2 10" id="KW-0813">Transport</keyword>
<dbReference type="InterPro" id="IPR011662">
    <property type="entry name" value="Secretin/TonB_short_N"/>
</dbReference>
<dbReference type="Pfam" id="PF07715">
    <property type="entry name" value="Plug"/>
    <property type="match status" value="1"/>
</dbReference>
<dbReference type="InterPro" id="IPR037066">
    <property type="entry name" value="Plug_dom_sf"/>
</dbReference>
<feature type="domain" description="Secretin/TonB short N-terminal" evidence="14">
    <location>
        <begin position="71"/>
        <end position="122"/>
    </location>
</feature>
<evidence type="ECO:0000256" key="1">
    <source>
        <dbReference type="ARBA" id="ARBA00004571"/>
    </source>
</evidence>
<dbReference type="Pfam" id="PF07660">
    <property type="entry name" value="STN"/>
    <property type="match status" value="1"/>
</dbReference>
<dbReference type="Gene3D" id="2.170.130.10">
    <property type="entry name" value="TonB-dependent receptor, plug domain"/>
    <property type="match status" value="1"/>
</dbReference>
<name>A0ABV7XK30_9GAMM</name>
<keyword evidence="15" id="KW-0675">Receptor</keyword>
<evidence type="ECO:0000256" key="13">
    <source>
        <dbReference type="SAM" id="SignalP"/>
    </source>
</evidence>
<dbReference type="PROSITE" id="PS52016">
    <property type="entry name" value="TONB_DEPENDENT_REC_3"/>
    <property type="match status" value="1"/>
</dbReference>
<dbReference type="Proteomes" id="UP001595705">
    <property type="component" value="Unassembled WGS sequence"/>
</dbReference>
<keyword evidence="4" id="KW-0406">Ion transport</keyword>
<evidence type="ECO:0000256" key="7">
    <source>
        <dbReference type="ARBA" id="ARBA00023077"/>
    </source>
</evidence>
<dbReference type="InterPro" id="IPR000531">
    <property type="entry name" value="Beta-barrel_TonB"/>
</dbReference>
<feature type="signal peptide" evidence="13">
    <location>
        <begin position="1"/>
        <end position="27"/>
    </location>
</feature>
<dbReference type="InterPro" id="IPR039426">
    <property type="entry name" value="TonB-dep_rcpt-like"/>
</dbReference>
<evidence type="ECO:0000259" key="14">
    <source>
        <dbReference type="SMART" id="SM00965"/>
    </source>
</evidence>
<reference evidence="16" key="1">
    <citation type="journal article" date="2019" name="Int. J. Syst. Evol. Microbiol.">
        <title>The Global Catalogue of Microorganisms (GCM) 10K type strain sequencing project: providing services to taxonomists for standard genome sequencing and annotation.</title>
        <authorList>
            <consortium name="The Broad Institute Genomics Platform"/>
            <consortium name="The Broad Institute Genome Sequencing Center for Infectious Disease"/>
            <person name="Wu L."/>
            <person name="Ma J."/>
        </authorList>
    </citation>
    <scope>NUCLEOTIDE SEQUENCE [LARGE SCALE GENOMIC DNA]</scope>
    <source>
        <strain evidence="16">KCTC 42441</strain>
    </source>
</reference>
<evidence type="ECO:0000313" key="15">
    <source>
        <dbReference type="EMBL" id="MFC3716517.1"/>
    </source>
</evidence>
<dbReference type="SUPFAM" id="SSF56935">
    <property type="entry name" value="Porins"/>
    <property type="match status" value="1"/>
</dbReference>
<evidence type="ECO:0000256" key="5">
    <source>
        <dbReference type="ARBA" id="ARBA00022692"/>
    </source>
</evidence>
<protein>
    <submittedName>
        <fullName evidence="15">TonB-dependent receptor domain-containing protein</fullName>
    </submittedName>
</protein>
<evidence type="ECO:0000256" key="8">
    <source>
        <dbReference type="ARBA" id="ARBA00023136"/>
    </source>
</evidence>
<gene>
    <name evidence="15" type="ORF">ACFONC_10160</name>
</gene>
<keyword evidence="8 10" id="KW-0472">Membrane</keyword>
<dbReference type="PANTHER" id="PTHR47234:SF3">
    <property type="entry name" value="SECRETIN_TONB SHORT N-TERMINAL DOMAIN-CONTAINING PROTEIN"/>
    <property type="match status" value="1"/>
</dbReference>
<evidence type="ECO:0000256" key="9">
    <source>
        <dbReference type="ARBA" id="ARBA00023237"/>
    </source>
</evidence>
<keyword evidence="3 10" id="KW-1134">Transmembrane beta strand</keyword>
<keyword evidence="7 11" id="KW-0798">TonB box</keyword>
<evidence type="ECO:0000256" key="11">
    <source>
        <dbReference type="RuleBase" id="RU003357"/>
    </source>
</evidence>
<dbReference type="SMART" id="SM00965">
    <property type="entry name" value="STN"/>
    <property type="match status" value="1"/>
</dbReference>
<evidence type="ECO:0000256" key="10">
    <source>
        <dbReference type="PROSITE-ProRule" id="PRU01360"/>
    </source>
</evidence>
<keyword evidence="9 10" id="KW-0998">Cell outer membrane</keyword>
<feature type="region of interest" description="Disordered" evidence="12">
    <location>
        <begin position="127"/>
        <end position="146"/>
    </location>
</feature>
<evidence type="ECO:0000256" key="3">
    <source>
        <dbReference type="ARBA" id="ARBA00022452"/>
    </source>
</evidence>
<evidence type="ECO:0000256" key="2">
    <source>
        <dbReference type="ARBA" id="ARBA00022448"/>
    </source>
</evidence>
<dbReference type="InterPro" id="IPR012910">
    <property type="entry name" value="Plug_dom"/>
</dbReference>
<comment type="subcellular location">
    <subcellularLocation>
        <location evidence="1 10">Cell outer membrane</location>
        <topology evidence="1 10">Multi-pass membrane protein</topology>
    </subcellularLocation>
</comment>